<comment type="similarity">
    <text evidence="7">Belongs to the TonB-dependent receptor family.</text>
</comment>
<dbReference type="InterPro" id="IPR039426">
    <property type="entry name" value="TonB-dep_rcpt-like"/>
</dbReference>
<sequence>MKDRKNSSLLSCLDKFQRLFFVALLSVLAVGAFAQSKTVSGTVLDKAGESVIGASVVVKGTTNGTITDFDGNFTLQNVPDNGTIQVSFVGYKTVDIPVKGQSIIKVILEEDTETLDEVVVVGYGVQKKSDVTGALTQVSAKTIRERPVQNALQAMQGKAAGVQITSNNRPGELGEVRIRGSRSLSASNDPLYVIDGIPMAVGSMSDVNPNDIESMEILKDASATAIYGSRGANGVILITTKKGKTGKVTINYDGTVSFSKIHSMTDWMNSGELIDWNRQANVNAGAYTGKYGNAPDPDIDGDAYFGGVSRYPYLRPVFNSAFQFNADGSPVLRDATQYEKEVLGYADRVPVYNSANIPTTPWTDYVTRTSLTHNHQISLSAGTEKSKLYMSLAYLDQESPMKDQDYKRYTVNMNGEIQATDFLKVGMGINVSHSIKNYGIVSNFSNTTAKDSYGLATSLMPYAPAYDEDGKVLSPDDGPSQHNALLNINEALNETRYYGVMFSSFAEIDFGKIWSPLDGMKWHTNLGAQYRNSREGSYYGNNFTNPLGFASTEPNVAYNNHNQKLAWTLENMIFYNKTFKNIHSIGLTLMQSAEYYRSEGLDARAYESKFPTALWYSIGDSNTARLSAGSSFGEQQRASYMARLNYNLMDKYLLTVTGRWDGASMLAEGNKWDFFPSAALAWKMNEENFMKNIDWLNSLKLRVGYGVTGNASVKSYQTGGSMVSQWANKPFGQGGVSTNVTGAKASVLPNRNLGWEKTASTNFGLDFGFLNNRISGSVEYYIANTSDLLLNRSIPIMTGYTQILTNIGKTQNKGLEITLSTTNIQTKDFTWKTDFTFSTNRSKIVELADGKVDDPTNGWFIGKPMDEIWTYKYDRLWQDTPEDRKLLAVYKAKGNGITMFPGMAKLVDQEFIEVPEGTEGSKTVTLEDGSKVTYMDNGFGKFDKDDYHFQGSFTPKWEGGFTTTFIYKNWQLNAFFYGRFGNMYYGLMQTYGRRVEKDVWSPENTDAKFPQQRAGGEANTDYKDYMNYTKGNMIAVRNIALSYTFPEKWLSKVGANSCQIYGQVLNPFIFGGDLVKAGINPDDTTGWGAEGGRSNGTYKYIGGQTNNTVLTRSLVIGLRLGF</sequence>
<feature type="domain" description="TonB-dependent receptor plug" evidence="8">
    <location>
        <begin position="128"/>
        <end position="235"/>
    </location>
</feature>
<dbReference type="InterPro" id="IPR023996">
    <property type="entry name" value="TonB-dep_OMP_SusC/RagA"/>
</dbReference>
<evidence type="ECO:0000259" key="8">
    <source>
        <dbReference type="Pfam" id="PF07715"/>
    </source>
</evidence>
<dbReference type="NCBIfam" id="TIGR04056">
    <property type="entry name" value="OMP_RagA_SusC"/>
    <property type="match status" value="1"/>
</dbReference>
<evidence type="ECO:0000256" key="1">
    <source>
        <dbReference type="ARBA" id="ARBA00004571"/>
    </source>
</evidence>
<dbReference type="Gene3D" id="2.40.170.20">
    <property type="entry name" value="TonB-dependent receptor, beta-barrel domain"/>
    <property type="match status" value="1"/>
</dbReference>
<comment type="subcellular location">
    <subcellularLocation>
        <location evidence="1 7">Cell outer membrane</location>
        <topology evidence="1 7">Multi-pass membrane protein</topology>
    </subcellularLocation>
</comment>
<dbReference type="Gene3D" id="2.60.40.1120">
    <property type="entry name" value="Carboxypeptidase-like, regulatory domain"/>
    <property type="match status" value="1"/>
</dbReference>
<dbReference type="EMBL" id="SRYJ01000010">
    <property type="protein sequence ID" value="TGY71681.1"/>
    <property type="molecule type" value="Genomic_DNA"/>
</dbReference>
<dbReference type="InterPro" id="IPR036942">
    <property type="entry name" value="Beta-barrel_TonB_sf"/>
</dbReference>
<dbReference type="Gene3D" id="2.170.130.10">
    <property type="entry name" value="TonB-dependent receptor, plug domain"/>
    <property type="match status" value="1"/>
</dbReference>
<evidence type="ECO:0000256" key="7">
    <source>
        <dbReference type="PROSITE-ProRule" id="PRU01360"/>
    </source>
</evidence>
<keyword evidence="9" id="KW-0675">Receptor</keyword>
<dbReference type="Pfam" id="PF07715">
    <property type="entry name" value="Plug"/>
    <property type="match status" value="1"/>
</dbReference>
<dbReference type="Proteomes" id="UP000310760">
    <property type="component" value="Unassembled WGS sequence"/>
</dbReference>
<dbReference type="InterPro" id="IPR008969">
    <property type="entry name" value="CarboxyPept-like_regulatory"/>
</dbReference>
<keyword evidence="4 7" id="KW-0812">Transmembrane</keyword>
<gene>
    <name evidence="9" type="ORF">E5339_06120</name>
</gene>
<keyword evidence="6 7" id="KW-0998">Cell outer membrane</keyword>
<keyword evidence="3 7" id="KW-1134">Transmembrane beta strand</keyword>
<dbReference type="GO" id="GO:0009279">
    <property type="term" value="C:cell outer membrane"/>
    <property type="evidence" value="ECO:0007669"/>
    <property type="project" value="UniProtKB-SubCell"/>
</dbReference>
<organism evidence="9 10">
    <name type="scientific">Phocaeicola sartorii</name>
    <dbReference type="NCBI Taxonomy" id="671267"/>
    <lineage>
        <taxon>Bacteria</taxon>
        <taxon>Pseudomonadati</taxon>
        <taxon>Bacteroidota</taxon>
        <taxon>Bacteroidia</taxon>
        <taxon>Bacteroidales</taxon>
        <taxon>Bacteroidaceae</taxon>
        <taxon>Phocaeicola</taxon>
    </lineage>
</organism>
<dbReference type="AlphaFoldDB" id="A0A4S2FR70"/>
<evidence type="ECO:0000256" key="3">
    <source>
        <dbReference type="ARBA" id="ARBA00022452"/>
    </source>
</evidence>
<dbReference type="InterPro" id="IPR023997">
    <property type="entry name" value="TonB-dep_OMP_SusC/RagA_CS"/>
</dbReference>
<dbReference type="InterPro" id="IPR012910">
    <property type="entry name" value="Plug_dom"/>
</dbReference>
<dbReference type="RefSeq" id="WP_025081583.1">
    <property type="nucleotide sequence ID" value="NZ_CAJUNV010000002.1"/>
</dbReference>
<evidence type="ECO:0000256" key="5">
    <source>
        <dbReference type="ARBA" id="ARBA00023136"/>
    </source>
</evidence>
<evidence type="ECO:0000256" key="4">
    <source>
        <dbReference type="ARBA" id="ARBA00022692"/>
    </source>
</evidence>
<dbReference type="Pfam" id="PF13715">
    <property type="entry name" value="CarbopepD_reg_2"/>
    <property type="match status" value="1"/>
</dbReference>
<name>A0A4S2FR70_9BACT</name>
<dbReference type="InterPro" id="IPR037066">
    <property type="entry name" value="Plug_dom_sf"/>
</dbReference>
<evidence type="ECO:0000313" key="9">
    <source>
        <dbReference type="EMBL" id="TGY71681.1"/>
    </source>
</evidence>
<dbReference type="SUPFAM" id="SSF49464">
    <property type="entry name" value="Carboxypeptidase regulatory domain-like"/>
    <property type="match status" value="1"/>
</dbReference>
<keyword evidence="2 7" id="KW-0813">Transport</keyword>
<keyword evidence="5 7" id="KW-0472">Membrane</keyword>
<dbReference type="NCBIfam" id="TIGR04057">
    <property type="entry name" value="SusC_RagA_signa"/>
    <property type="match status" value="1"/>
</dbReference>
<reference evidence="9 10" key="1">
    <citation type="submission" date="2019-04" db="EMBL/GenBank/DDBJ databases">
        <title>Microbes associate with the intestines of laboratory mice.</title>
        <authorList>
            <person name="Navarre W."/>
            <person name="Wong E."/>
            <person name="Huang K."/>
            <person name="Tropini C."/>
            <person name="Ng K."/>
            <person name="Yu B."/>
        </authorList>
    </citation>
    <scope>NUCLEOTIDE SEQUENCE [LARGE SCALE GENOMIC DNA]</scope>
    <source>
        <strain evidence="9 10">NM22_B1</strain>
    </source>
</reference>
<comment type="caution">
    <text evidence="9">The sequence shown here is derived from an EMBL/GenBank/DDBJ whole genome shotgun (WGS) entry which is preliminary data.</text>
</comment>
<dbReference type="FunFam" id="2.170.130.10:FF:000008">
    <property type="entry name" value="SusC/RagA family TonB-linked outer membrane protein"/>
    <property type="match status" value="1"/>
</dbReference>
<protein>
    <submittedName>
        <fullName evidence="9">TonB-dependent receptor</fullName>
    </submittedName>
</protein>
<evidence type="ECO:0000313" key="10">
    <source>
        <dbReference type="Proteomes" id="UP000310760"/>
    </source>
</evidence>
<dbReference type="SUPFAM" id="SSF56935">
    <property type="entry name" value="Porins"/>
    <property type="match status" value="1"/>
</dbReference>
<proteinExistence type="inferred from homology"/>
<dbReference type="PROSITE" id="PS52016">
    <property type="entry name" value="TONB_DEPENDENT_REC_3"/>
    <property type="match status" value="1"/>
</dbReference>
<accession>A0A4S2FR70</accession>
<dbReference type="FunFam" id="2.60.40.1120:FF:000003">
    <property type="entry name" value="Outer membrane protein Omp121"/>
    <property type="match status" value="1"/>
</dbReference>
<evidence type="ECO:0000256" key="6">
    <source>
        <dbReference type="ARBA" id="ARBA00023237"/>
    </source>
</evidence>
<evidence type="ECO:0000256" key="2">
    <source>
        <dbReference type="ARBA" id="ARBA00022448"/>
    </source>
</evidence>